<evidence type="ECO:0000313" key="1">
    <source>
        <dbReference type="EMBL" id="CAA6810112.1"/>
    </source>
</evidence>
<dbReference type="AlphaFoldDB" id="A0A6S6SVV6"/>
<accession>A0A6S6SVV6</accession>
<organism evidence="1">
    <name type="scientific">uncultured Sulfurovum sp</name>
    <dbReference type="NCBI Taxonomy" id="269237"/>
    <lineage>
        <taxon>Bacteria</taxon>
        <taxon>Pseudomonadati</taxon>
        <taxon>Campylobacterota</taxon>
        <taxon>Epsilonproteobacteria</taxon>
        <taxon>Campylobacterales</taxon>
        <taxon>Sulfurovaceae</taxon>
        <taxon>Sulfurovum</taxon>
        <taxon>environmental samples</taxon>
    </lineage>
</organism>
<proteinExistence type="predicted"/>
<protein>
    <recommendedName>
        <fullName evidence="2">DUF721 domain-containing protein</fullName>
    </recommendedName>
</protein>
<name>A0A6S6SVV6_9BACT</name>
<reference evidence="1" key="1">
    <citation type="submission" date="2020-01" db="EMBL/GenBank/DDBJ databases">
        <authorList>
            <person name="Meier V. D."/>
            <person name="Meier V D."/>
        </authorList>
    </citation>
    <scope>NUCLEOTIDE SEQUENCE</scope>
    <source>
        <strain evidence="1">HLG_WM_MAG_06</strain>
    </source>
</reference>
<sequence>MKQANTILSHIQNLPQFKLLKSHYCYQKFISLLSPKFQKAIAFVFVRDDTLFVALSHPGFKMELNYNKDLLKNLLSMLSTTDKKCQTMNASKVVLFNSKHLSILKEKPIESTVPYYQEMAEGQFTIQSDDEQLQQAFNKIKKSISEL</sequence>
<evidence type="ECO:0008006" key="2">
    <source>
        <dbReference type="Google" id="ProtNLM"/>
    </source>
</evidence>
<gene>
    <name evidence="1" type="ORF">HELGO_WM5204</name>
</gene>
<dbReference type="EMBL" id="CACVAP010000059">
    <property type="protein sequence ID" value="CAA6810112.1"/>
    <property type="molecule type" value="Genomic_DNA"/>
</dbReference>